<dbReference type="GO" id="GO:0018785">
    <property type="term" value="F:haloacetate dehalogenase activity"/>
    <property type="evidence" value="ECO:0007669"/>
    <property type="project" value="UniProtKB-EC"/>
</dbReference>
<gene>
    <name evidence="1" type="ordered locus">RBRH_03080</name>
</gene>
<name>E5AMM7_MYCRK</name>
<dbReference type="Proteomes" id="UP000007437">
    <property type="component" value="Chromosome"/>
</dbReference>
<protein>
    <submittedName>
        <fullName evidence="1">Haloacetate dehalogenase H-1</fullName>
        <ecNumber evidence="1">3.8.1.3</ecNumber>
    </submittedName>
</protein>
<dbReference type="Gene3D" id="3.40.50.1820">
    <property type="entry name" value="alpha/beta hydrolase"/>
    <property type="match status" value="1"/>
</dbReference>
<dbReference type="InterPro" id="IPR029058">
    <property type="entry name" value="AB_hydrolase_fold"/>
</dbReference>
<dbReference type="KEGG" id="brh:RBRH_03080"/>
<keyword evidence="1" id="KW-0378">Hydrolase</keyword>
<proteinExistence type="predicted"/>
<dbReference type="HOGENOM" id="CLU_3077741_0_0_4"/>
<evidence type="ECO:0000313" key="2">
    <source>
        <dbReference type="Proteomes" id="UP000007437"/>
    </source>
</evidence>
<sequence length="52" mass="5991">MLHGHPQTHLIWHRVARDVSGRALPCGHYIPEEAPQALLEEIDAFFDYRQPA</sequence>
<dbReference type="AlphaFoldDB" id="E5AMM7"/>
<evidence type="ECO:0000313" key="1">
    <source>
        <dbReference type="EMBL" id="CBW76259.1"/>
    </source>
</evidence>
<dbReference type="SUPFAM" id="SSF53474">
    <property type="entry name" value="alpha/beta-Hydrolases"/>
    <property type="match status" value="1"/>
</dbReference>
<accession>E5AMM7</accession>
<dbReference type="EC" id="3.8.1.3" evidence="1"/>
<dbReference type="STRING" id="882378.RBRH_03080"/>
<reference evidence="1 2" key="1">
    <citation type="journal article" date="2011" name="J. Bacteriol.">
        <title>Complete genome sequence of Burkholderia rhizoxinica, an endosymbiont of Rhizopus microsporus.</title>
        <authorList>
            <person name="Lackner G."/>
            <person name="Moebius N."/>
            <person name="Partida-Martinez L."/>
            <person name="Hertweck C."/>
        </authorList>
    </citation>
    <scope>NUCLEOTIDE SEQUENCE [LARGE SCALE GENOMIC DNA]</scope>
    <source>
        <strain evidence="2">DSM 19002 / CIP 109453 / HKI 454</strain>
    </source>
</reference>
<organism evidence="1 2">
    <name type="scientific">Mycetohabitans rhizoxinica (strain DSM 19002 / CIP 109453 / HKI 454)</name>
    <name type="common">Paraburkholderia rhizoxinica</name>
    <dbReference type="NCBI Taxonomy" id="882378"/>
    <lineage>
        <taxon>Bacteria</taxon>
        <taxon>Pseudomonadati</taxon>
        <taxon>Pseudomonadota</taxon>
        <taxon>Betaproteobacteria</taxon>
        <taxon>Burkholderiales</taxon>
        <taxon>Burkholderiaceae</taxon>
        <taxon>Mycetohabitans</taxon>
    </lineage>
</organism>
<dbReference type="EMBL" id="FR687359">
    <property type="protein sequence ID" value="CBW76259.1"/>
    <property type="molecule type" value="Genomic_DNA"/>
</dbReference>